<feature type="domain" description="Heterokaryon incompatibility" evidence="1">
    <location>
        <begin position="32"/>
        <end position="182"/>
    </location>
</feature>
<evidence type="ECO:0000259" key="1">
    <source>
        <dbReference type="Pfam" id="PF06985"/>
    </source>
</evidence>
<gene>
    <name evidence="2" type="ORF">BU16DRAFT_531621</name>
</gene>
<evidence type="ECO:0000313" key="3">
    <source>
        <dbReference type="Proteomes" id="UP000799750"/>
    </source>
</evidence>
<dbReference type="InterPro" id="IPR010730">
    <property type="entry name" value="HET"/>
</dbReference>
<dbReference type="Pfam" id="PF06985">
    <property type="entry name" value="HET"/>
    <property type="match status" value="1"/>
</dbReference>
<sequence length="517" mass="58501">MPKRILQIESSDIPQAPFRIRLLNTNDKFQRYVALSHCWGLEQPLTTEEATVDAWMMDIPWVQLPKTFQHAIEITASLGCSHLWIDSLCIIQDSRTDWEEQSAQMAAIYQHAVVTVVAASAASDTEGFLGPRPKRLNGTVLFHPEGPNMSPRPVAFRESLSHYDDDVASIDPLEKRAWAFQERLLSARVLVFSLHELRWECNIMGCCECHGYDEHSVTWHVDTPHPYSRAMFSRKNRRDLYLFWYNEIIPRFTRASLTKGNDKLPALSGVVQVLSNILEDQYVAGVWYDGSIEGLLWMGRNRGKHHISGTYRAPSFSWASLDCEVIYDTYGAFAKELLFTEVVELRCTPAGLDPFGEVLDGYVILNGPLVSAWLHFSPETELVPKLTFQPAETTACDEYVNFQPDVMLAVSPLPHSFPWPITAHPTLAVSPLHPSFPWPVTVHRAEIDPGRIEGSYRCLLMRLRTVDIGDYYLVLGASLRKPGAFERLGMVVLSADRLKAVIWQGFKDATKAQLTIV</sequence>
<dbReference type="PANTHER" id="PTHR33112">
    <property type="entry name" value="DOMAIN PROTEIN, PUTATIVE-RELATED"/>
    <property type="match status" value="1"/>
</dbReference>
<dbReference type="Proteomes" id="UP000799750">
    <property type="component" value="Unassembled WGS sequence"/>
</dbReference>
<keyword evidence="3" id="KW-1185">Reference proteome</keyword>
<dbReference type="AlphaFoldDB" id="A0A6A6QAY5"/>
<protein>
    <submittedName>
        <fullName evidence="2">HET-domain-containing protein</fullName>
    </submittedName>
</protein>
<dbReference type="EMBL" id="MU004199">
    <property type="protein sequence ID" value="KAF2489301.1"/>
    <property type="molecule type" value="Genomic_DNA"/>
</dbReference>
<dbReference type="PANTHER" id="PTHR33112:SF16">
    <property type="entry name" value="HETEROKARYON INCOMPATIBILITY DOMAIN-CONTAINING PROTEIN"/>
    <property type="match status" value="1"/>
</dbReference>
<reference evidence="2" key="1">
    <citation type="journal article" date="2020" name="Stud. Mycol.">
        <title>101 Dothideomycetes genomes: a test case for predicting lifestyles and emergence of pathogens.</title>
        <authorList>
            <person name="Haridas S."/>
            <person name="Albert R."/>
            <person name="Binder M."/>
            <person name="Bloem J."/>
            <person name="Labutti K."/>
            <person name="Salamov A."/>
            <person name="Andreopoulos B."/>
            <person name="Baker S."/>
            <person name="Barry K."/>
            <person name="Bills G."/>
            <person name="Bluhm B."/>
            <person name="Cannon C."/>
            <person name="Castanera R."/>
            <person name="Culley D."/>
            <person name="Daum C."/>
            <person name="Ezra D."/>
            <person name="Gonzalez J."/>
            <person name="Henrissat B."/>
            <person name="Kuo A."/>
            <person name="Liang C."/>
            <person name="Lipzen A."/>
            <person name="Lutzoni F."/>
            <person name="Magnuson J."/>
            <person name="Mondo S."/>
            <person name="Nolan M."/>
            <person name="Ohm R."/>
            <person name="Pangilinan J."/>
            <person name="Park H.-J."/>
            <person name="Ramirez L."/>
            <person name="Alfaro M."/>
            <person name="Sun H."/>
            <person name="Tritt A."/>
            <person name="Yoshinaga Y."/>
            <person name="Zwiers L.-H."/>
            <person name="Turgeon B."/>
            <person name="Goodwin S."/>
            <person name="Spatafora J."/>
            <person name="Crous P."/>
            <person name="Grigoriev I."/>
        </authorList>
    </citation>
    <scope>NUCLEOTIDE SEQUENCE</scope>
    <source>
        <strain evidence="2">CBS 269.34</strain>
    </source>
</reference>
<dbReference type="OrthoDB" id="5362512at2759"/>
<name>A0A6A6QAY5_9PEZI</name>
<proteinExistence type="predicted"/>
<accession>A0A6A6QAY5</accession>
<organism evidence="2 3">
    <name type="scientific">Lophium mytilinum</name>
    <dbReference type="NCBI Taxonomy" id="390894"/>
    <lineage>
        <taxon>Eukaryota</taxon>
        <taxon>Fungi</taxon>
        <taxon>Dikarya</taxon>
        <taxon>Ascomycota</taxon>
        <taxon>Pezizomycotina</taxon>
        <taxon>Dothideomycetes</taxon>
        <taxon>Pleosporomycetidae</taxon>
        <taxon>Mytilinidiales</taxon>
        <taxon>Mytilinidiaceae</taxon>
        <taxon>Lophium</taxon>
    </lineage>
</organism>
<evidence type="ECO:0000313" key="2">
    <source>
        <dbReference type="EMBL" id="KAF2489301.1"/>
    </source>
</evidence>